<dbReference type="EMBL" id="JAMDLW010000032">
    <property type="protein sequence ID" value="MCY9522281.1"/>
    <property type="molecule type" value="Genomic_DNA"/>
</dbReference>
<protein>
    <submittedName>
        <fullName evidence="2">Nucleotide-binding protein</fullName>
    </submittedName>
</protein>
<accession>A0ABT4DY69</accession>
<evidence type="ECO:0000313" key="2">
    <source>
        <dbReference type="EMBL" id="MCY9522281.1"/>
    </source>
</evidence>
<gene>
    <name evidence="2" type="ORF">M5X09_21930</name>
</gene>
<name>A0ABT4DY69_9BACL</name>
<organism evidence="2 3">
    <name type="scientific">Paenibacillus apiarius</name>
    <dbReference type="NCBI Taxonomy" id="46240"/>
    <lineage>
        <taxon>Bacteria</taxon>
        <taxon>Bacillati</taxon>
        <taxon>Bacillota</taxon>
        <taxon>Bacilli</taxon>
        <taxon>Bacillales</taxon>
        <taxon>Paenibacillaceae</taxon>
        <taxon>Paenibacillus</taxon>
    </lineage>
</organism>
<dbReference type="InterPro" id="IPR019302">
    <property type="entry name" value="CAP12/PCTIR_TIR_dom"/>
</dbReference>
<dbReference type="Proteomes" id="UP001207626">
    <property type="component" value="Unassembled WGS sequence"/>
</dbReference>
<proteinExistence type="predicted"/>
<evidence type="ECO:0000259" key="1">
    <source>
        <dbReference type="Pfam" id="PF10137"/>
    </source>
</evidence>
<dbReference type="Pfam" id="PF10137">
    <property type="entry name" value="CAP12-PCTIR_TIR"/>
    <property type="match status" value="1"/>
</dbReference>
<feature type="domain" description="CD-NTase-associated protein 12/Pycsar effector protein TIR" evidence="1">
    <location>
        <begin position="2"/>
        <end position="123"/>
    </location>
</feature>
<sequence length="145" mass="16534">MKVFLGSSGSAESLDDLRKIAILIEEEGHTPVSWKKEGLFPLGNYMLDSLIEISKQVNAAVLIFNEDDPVWYRNEYVKQPRDNVSMEYTLFAATLGRGKTIICKRGRPKMPSDLQGLIYCSLDKEFRAESEIVMWLRSLNSDKIN</sequence>
<dbReference type="GeneID" id="77003200"/>
<dbReference type="RefSeq" id="WP_087434506.1">
    <property type="nucleotide sequence ID" value="NZ_JAFFHZ010000001.1"/>
</dbReference>
<evidence type="ECO:0000313" key="3">
    <source>
        <dbReference type="Proteomes" id="UP001207626"/>
    </source>
</evidence>
<keyword evidence="3" id="KW-1185">Reference proteome</keyword>
<reference evidence="2 3" key="1">
    <citation type="submission" date="2022-05" db="EMBL/GenBank/DDBJ databases">
        <title>Genome Sequencing of Bee-Associated Microbes.</title>
        <authorList>
            <person name="Dunlap C."/>
        </authorList>
    </citation>
    <scope>NUCLEOTIDE SEQUENCE [LARGE SCALE GENOMIC DNA]</scope>
    <source>
        <strain evidence="2 3">NRRL NRS-1438</strain>
    </source>
</reference>
<comment type="caution">
    <text evidence="2">The sequence shown here is derived from an EMBL/GenBank/DDBJ whole genome shotgun (WGS) entry which is preliminary data.</text>
</comment>